<evidence type="ECO:0000313" key="2">
    <source>
        <dbReference type="EMBL" id="KXZ21022.1"/>
    </source>
</evidence>
<sequence>MKKRIVMMFAAAAAVLVLVSGILTQSASAAPAPALTQIRIIGVTSDGQNYQWENIGANQLSASIPMKGTTGYLAVYFQGYPNNNTIQAFNNGTNITSFTSKALEDEYTKNGNIITGYIKYYSVPLQNVSSGTFSFSATGLNGPYTPLSSGFFSIQVQK</sequence>
<protein>
    <recommendedName>
        <fullName evidence="4">DUF4879 domain-containing protein</fullName>
    </recommendedName>
</protein>
<dbReference type="OrthoDB" id="2929178at2"/>
<feature type="signal peptide" evidence="1">
    <location>
        <begin position="1"/>
        <end position="29"/>
    </location>
</feature>
<comment type="caution">
    <text evidence="2">The sequence shown here is derived from an EMBL/GenBank/DDBJ whole genome shotgun (WGS) entry which is preliminary data.</text>
</comment>
<dbReference type="RefSeq" id="WP_061521319.1">
    <property type="nucleotide sequence ID" value="NZ_JAJJBV010000033.1"/>
</dbReference>
<proteinExistence type="predicted"/>
<keyword evidence="1" id="KW-0732">Signal</keyword>
<evidence type="ECO:0000256" key="1">
    <source>
        <dbReference type="SAM" id="SignalP"/>
    </source>
</evidence>
<dbReference type="AlphaFoldDB" id="A0A150F9K5"/>
<gene>
    <name evidence="2" type="ORF">AXI58_13665</name>
</gene>
<evidence type="ECO:0000313" key="3">
    <source>
        <dbReference type="Proteomes" id="UP000075430"/>
    </source>
</evidence>
<feature type="chain" id="PRO_5007561565" description="DUF4879 domain-containing protein" evidence="1">
    <location>
        <begin position="30"/>
        <end position="158"/>
    </location>
</feature>
<reference evidence="3" key="1">
    <citation type="submission" date="2016-02" db="EMBL/GenBank/DDBJ databases">
        <authorList>
            <person name="Dunlap C."/>
        </authorList>
    </citation>
    <scope>NUCLEOTIDE SEQUENCE [LARGE SCALE GENOMIC DNA]</scope>
    <source>
        <strain evidence="3">NRRL B-41092</strain>
    </source>
</reference>
<dbReference type="EMBL" id="LSBA01000008">
    <property type="protein sequence ID" value="KXZ21022.1"/>
    <property type="molecule type" value="Genomic_DNA"/>
</dbReference>
<accession>A0A150F9K5</accession>
<dbReference type="STRING" id="1793963.AXI58_13665"/>
<dbReference type="InterPro" id="IPR032624">
    <property type="entry name" value="DUF4879"/>
</dbReference>
<dbReference type="Pfam" id="PF16219">
    <property type="entry name" value="DUF4879"/>
    <property type="match status" value="1"/>
</dbReference>
<evidence type="ECO:0008006" key="4">
    <source>
        <dbReference type="Google" id="ProtNLM"/>
    </source>
</evidence>
<keyword evidence="3" id="KW-1185">Reference proteome</keyword>
<organism evidence="2 3">
    <name type="scientific">Bacillus nakamurai</name>
    <dbReference type="NCBI Taxonomy" id="1793963"/>
    <lineage>
        <taxon>Bacteria</taxon>
        <taxon>Bacillati</taxon>
        <taxon>Bacillota</taxon>
        <taxon>Bacilli</taxon>
        <taxon>Bacillales</taxon>
        <taxon>Bacillaceae</taxon>
        <taxon>Bacillus</taxon>
    </lineage>
</organism>
<dbReference type="Proteomes" id="UP000075430">
    <property type="component" value="Unassembled WGS sequence"/>
</dbReference>
<name>A0A150F9K5_9BACI</name>
<dbReference type="Gene3D" id="2.60.40.2870">
    <property type="match status" value="1"/>
</dbReference>